<reference evidence="5 6" key="1">
    <citation type="submission" date="2019-03" db="EMBL/GenBank/DDBJ databases">
        <title>Complete Genome Sequence of Allofrancisella frigidaquae Strain SYSU 10HL1970 Isolated from Water-Cooling Systems in China.</title>
        <authorList>
            <person name="Ohrman C."/>
            <person name="Uneklint I."/>
            <person name="Sjodin A."/>
        </authorList>
    </citation>
    <scope>NUCLEOTIDE SEQUENCE [LARGE SCALE GENOMIC DNA]</scope>
    <source>
        <strain evidence="5 6">SYSU 10HL1970</strain>
    </source>
</reference>
<keyword evidence="3 5" id="KW-0418">Kinase</keyword>
<evidence type="ECO:0000259" key="4">
    <source>
        <dbReference type="Pfam" id="PF00294"/>
    </source>
</evidence>
<gene>
    <name evidence="5" type="ORF">E3E15_03930</name>
</gene>
<feature type="domain" description="Carbohydrate kinase PfkB" evidence="4">
    <location>
        <begin position="4"/>
        <end position="299"/>
    </location>
</feature>
<dbReference type="GO" id="GO:0019698">
    <property type="term" value="P:D-galacturonate catabolic process"/>
    <property type="evidence" value="ECO:0007669"/>
    <property type="project" value="TreeGrafter"/>
</dbReference>
<accession>A0A6M3HU43</accession>
<dbReference type="GO" id="GO:0008673">
    <property type="term" value="F:2-dehydro-3-deoxygluconokinase activity"/>
    <property type="evidence" value="ECO:0007669"/>
    <property type="project" value="TreeGrafter"/>
</dbReference>
<dbReference type="InterPro" id="IPR002173">
    <property type="entry name" value="Carboh/pur_kinase_PfkB_CS"/>
</dbReference>
<dbReference type="EMBL" id="CP038017">
    <property type="protein sequence ID" value="QIV94550.1"/>
    <property type="molecule type" value="Genomic_DNA"/>
</dbReference>
<keyword evidence="6" id="KW-1185">Reference proteome</keyword>
<dbReference type="GO" id="GO:0006974">
    <property type="term" value="P:DNA damage response"/>
    <property type="evidence" value="ECO:0007669"/>
    <property type="project" value="TreeGrafter"/>
</dbReference>
<dbReference type="Pfam" id="PF00294">
    <property type="entry name" value="PfkB"/>
    <property type="match status" value="1"/>
</dbReference>
<keyword evidence="2" id="KW-0808">Transferase</keyword>
<evidence type="ECO:0000313" key="6">
    <source>
        <dbReference type="Proteomes" id="UP000503320"/>
    </source>
</evidence>
<name>A0A6M3HU43_9GAMM</name>
<proteinExistence type="inferred from homology"/>
<dbReference type="KEGG" id="afri:E3E15_03930"/>
<comment type="similarity">
    <text evidence="1">Belongs to the carbohydrate kinase PfkB family.</text>
</comment>
<dbReference type="InterPro" id="IPR050306">
    <property type="entry name" value="PfkB_Carbo_kinase"/>
</dbReference>
<dbReference type="InterPro" id="IPR029056">
    <property type="entry name" value="Ribokinase-like"/>
</dbReference>
<dbReference type="Proteomes" id="UP000503320">
    <property type="component" value="Chromosome"/>
</dbReference>
<protein>
    <submittedName>
        <fullName evidence="5">Sugar kinase</fullName>
    </submittedName>
</protein>
<evidence type="ECO:0000256" key="1">
    <source>
        <dbReference type="ARBA" id="ARBA00010688"/>
    </source>
</evidence>
<organism evidence="5 6">
    <name type="scientific">Allofrancisella frigidaquae</name>
    <dbReference type="NCBI Taxonomy" id="1085644"/>
    <lineage>
        <taxon>Bacteria</taxon>
        <taxon>Pseudomonadati</taxon>
        <taxon>Pseudomonadota</taxon>
        <taxon>Gammaproteobacteria</taxon>
        <taxon>Thiotrichales</taxon>
        <taxon>Francisellaceae</taxon>
        <taxon>Allofrancisella</taxon>
    </lineage>
</organism>
<dbReference type="AlphaFoldDB" id="A0A6M3HU43"/>
<dbReference type="RefSeq" id="WP_172106662.1">
    <property type="nucleotide sequence ID" value="NZ_CP038017.1"/>
</dbReference>
<dbReference type="CDD" id="cd01166">
    <property type="entry name" value="KdgK"/>
    <property type="match status" value="1"/>
</dbReference>
<evidence type="ECO:0000256" key="2">
    <source>
        <dbReference type="ARBA" id="ARBA00022679"/>
    </source>
</evidence>
<dbReference type="GO" id="GO:0005829">
    <property type="term" value="C:cytosol"/>
    <property type="evidence" value="ECO:0007669"/>
    <property type="project" value="TreeGrafter"/>
</dbReference>
<dbReference type="Gene3D" id="3.40.1190.20">
    <property type="match status" value="1"/>
</dbReference>
<evidence type="ECO:0000313" key="5">
    <source>
        <dbReference type="EMBL" id="QIV94550.1"/>
    </source>
</evidence>
<evidence type="ECO:0000256" key="3">
    <source>
        <dbReference type="ARBA" id="ARBA00022777"/>
    </source>
</evidence>
<dbReference type="PANTHER" id="PTHR43085:SF15">
    <property type="entry name" value="2-DEHYDRO-3-DEOXYGLUCONOKINASE"/>
    <property type="match status" value="1"/>
</dbReference>
<dbReference type="GO" id="GO:0042840">
    <property type="term" value="P:D-glucuronate catabolic process"/>
    <property type="evidence" value="ECO:0007669"/>
    <property type="project" value="TreeGrafter"/>
</dbReference>
<dbReference type="SUPFAM" id="SSF53613">
    <property type="entry name" value="Ribokinase-like"/>
    <property type="match status" value="1"/>
</dbReference>
<dbReference type="PROSITE" id="PS00584">
    <property type="entry name" value="PFKB_KINASES_2"/>
    <property type="match status" value="1"/>
</dbReference>
<dbReference type="PANTHER" id="PTHR43085">
    <property type="entry name" value="HEXOKINASE FAMILY MEMBER"/>
    <property type="match status" value="1"/>
</dbReference>
<sequence length="314" mass="35870">MGNKLLAIGECMLELSGKIQLGSHAKLNFGGDVLNTALYYSRLGGEVSFFTALGDDDFSSQMISQWQSENIDTSTVLRLKNTVPGLYAIQTDDFGERSFYYWREQAPIKQLFQHVTKDQLNSYINNYQYLYFSGISLSRWDESQLEIFISWLKEFKNADSNKQIIFDLNYRPKCWQSKDQAKIYLKKILKYITIVITTFEDEQLLFDDTDYQQTLVRYNKAGIETIVIKRGVKSTVVLAKSEIILVNTDMVKPIDTTAAGDSFNAAFLAGLDHNIGIQNSVKFAQSFAAEIIQHHGAIIDKKYTDTYVEILKEL</sequence>
<dbReference type="InterPro" id="IPR011611">
    <property type="entry name" value="PfkB_dom"/>
</dbReference>